<sequence length="293" mass="32781">MKRIEMNFNEERKSFYMICPNCNHEQESGRFCGVCGTEISTEQPVHQLDKSADQQQQQQQFQSAATEVQPQSDSMAKAKQASSQFGKNALQLLKRPSIAFTSTENHFVSGLVTMAIYITAFTLSLYLLANKFYKLTMGGFSSLMGESSTQQSLPFFKVVSPIFLFVLLFLAAATVTIFVAIKMMNINFSFQKAVAQYGGLIIPFTTLNIAAIVFGYSGSIGFTLVSLNASLVFTVFILPAIMVYHYGMNSPHKSRNIYWGVGTSAVIMLITYFIVRTFALDFIERMQEFTNIL</sequence>
<keyword evidence="1" id="KW-1133">Transmembrane helix</keyword>
<keyword evidence="1" id="KW-0472">Membrane</keyword>
<keyword evidence="1" id="KW-0812">Transmembrane</keyword>
<gene>
    <name evidence="2" type="ORF">MUO15_18680</name>
</gene>
<proteinExistence type="predicted"/>
<organism evidence="2 3">
    <name type="scientific">Halobacillus amylolyticus</name>
    <dbReference type="NCBI Taxonomy" id="2932259"/>
    <lineage>
        <taxon>Bacteria</taxon>
        <taxon>Bacillati</taxon>
        <taxon>Bacillota</taxon>
        <taxon>Bacilli</taxon>
        <taxon>Bacillales</taxon>
        <taxon>Bacillaceae</taxon>
        <taxon>Halobacillus</taxon>
    </lineage>
</organism>
<dbReference type="RefSeq" id="WP_245031705.1">
    <property type="nucleotide sequence ID" value="NZ_CP095075.1"/>
</dbReference>
<evidence type="ECO:0000313" key="3">
    <source>
        <dbReference type="Proteomes" id="UP000830326"/>
    </source>
</evidence>
<feature type="transmembrane region" description="Helical" evidence="1">
    <location>
        <begin position="162"/>
        <end position="181"/>
    </location>
</feature>
<dbReference type="Proteomes" id="UP000830326">
    <property type="component" value="Chromosome"/>
</dbReference>
<feature type="transmembrane region" description="Helical" evidence="1">
    <location>
        <begin position="220"/>
        <end position="244"/>
    </location>
</feature>
<evidence type="ECO:0000256" key="1">
    <source>
        <dbReference type="SAM" id="Phobius"/>
    </source>
</evidence>
<feature type="transmembrane region" description="Helical" evidence="1">
    <location>
        <begin position="193"/>
        <end position="214"/>
    </location>
</feature>
<keyword evidence="3" id="KW-1185">Reference proteome</keyword>
<evidence type="ECO:0000313" key="2">
    <source>
        <dbReference type="EMBL" id="UOR11580.1"/>
    </source>
</evidence>
<name>A0ABY4HCD8_9BACI</name>
<feature type="transmembrane region" description="Helical" evidence="1">
    <location>
        <begin position="256"/>
        <end position="275"/>
    </location>
</feature>
<reference evidence="2" key="1">
    <citation type="submission" date="2022-04" db="EMBL/GenBank/DDBJ databases">
        <title>Halobacillus sp. isolated from saltern.</title>
        <authorList>
            <person name="Won M."/>
            <person name="Lee C.-M."/>
            <person name="Woen H.-Y."/>
            <person name="Kwon S.-W."/>
        </authorList>
    </citation>
    <scope>NUCLEOTIDE SEQUENCE</scope>
    <source>
        <strain evidence="2">SSHM10-5</strain>
    </source>
</reference>
<dbReference type="EMBL" id="CP095075">
    <property type="protein sequence ID" value="UOR11580.1"/>
    <property type="molecule type" value="Genomic_DNA"/>
</dbReference>
<accession>A0ABY4HCD8</accession>
<protein>
    <submittedName>
        <fullName evidence="2">Zinc ribbon domain-containing protein</fullName>
    </submittedName>
</protein>
<feature type="transmembrane region" description="Helical" evidence="1">
    <location>
        <begin position="107"/>
        <end position="129"/>
    </location>
</feature>